<dbReference type="PROSITE" id="PS00723">
    <property type="entry name" value="POLYPRENYL_SYNTHASE_1"/>
    <property type="match status" value="1"/>
</dbReference>
<dbReference type="PANTHER" id="PTHR12001">
    <property type="entry name" value="GERANYLGERANYL PYROPHOSPHATE SYNTHASE"/>
    <property type="match status" value="1"/>
</dbReference>
<reference evidence="4 5" key="1">
    <citation type="submission" date="2018-11" db="EMBL/GenBank/DDBJ databases">
        <title>Sequencing the genomes of 1000 actinobacteria strains.</title>
        <authorList>
            <person name="Klenk H.-P."/>
        </authorList>
    </citation>
    <scope>NUCLEOTIDE SEQUENCE [LARGE SCALE GENOMIC DNA]</scope>
    <source>
        <strain evidence="4 5">DSM 44254</strain>
    </source>
</reference>
<evidence type="ECO:0000256" key="2">
    <source>
        <dbReference type="ARBA" id="ARBA00022842"/>
    </source>
</evidence>
<dbReference type="CDD" id="cd00685">
    <property type="entry name" value="Trans_IPPS_HT"/>
    <property type="match status" value="1"/>
</dbReference>
<sequence length="340" mass="34958">MMTQQTLIPGVAGILDETRRWMRPAMQDAADRLHPGPRQISGFTFGWREADGTPRDGDGGKGVRPALAGLAAAAAGGRPEDAAPGAVAVEFVHAFSLVHDDIMDGDELRRHRQTAWKAYGIGAAVLAGDGLLALALDTLARSGNAEAVTRLTGVLVELVNGQAADSAFEDRAWSGPQAVTVDEYIAMAVGKTASLLGCAASVGWILGGGDAAGAGLMDRMGRHLGLAFQAVDDVLGIWGDPAVTGKAVHNDLRQGKKSLPVVAALSAGTAGLADLLAGRPDDPARALRAADLIEKAGGRRFTADLAEQELAAALAIIDEIGGGATPGLRAVAEYVVRRLA</sequence>
<proteinExistence type="inferred from homology"/>
<evidence type="ECO:0000256" key="3">
    <source>
        <dbReference type="RuleBase" id="RU004466"/>
    </source>
</evidence>
<evidence type="ECO:0000313" key="5">
    <source>
        <dbReference type="Proteomes" id="UP000272400"/>
    </source>
</evidence>
<dbReference type="GO" id="GO:0004659">
    <property type="term" value="F:prenyltransferase activity"/>
    <property type="evidence" value="ECO:0007669"/>
    <property type="project" value="InterPro"/>
</dbReference>
<comment type="similarity">
    <text evidence="3">Belongs to the FPP/GGPP synthase family.</text>
</comment>
<gene>
    <name evidence="4" type="ORF">EDD29_0937</name>
</gene>
<keyword evidence="5" id="KW-1185">Reference proteome</keyword>
<keyword evidence="3" id="KW-0808">Transferase</keyword>
<name>A0A3N1CQL0_9ACTN</name>
<dbReference type="Proteomes" id="UP000272400">
    <property type="component" value="Unassembled WGS sequence"/>
</dbReference>
<accession>A0A3N1CQL0</accession>
<dbReference type="Pfam" id="PF00348">
    <property type="entry name" value="polyprenyl_synt"/>
    <property type="match status" value="1"/>
</dbReference>
<dbReference type="GO" id="GO:0046872">
    <property type="term" value="F:metal ion binding"/>
    <property type="evidence" value="ECO:0007669"/>
    <property type="project" value="UniProtKB-KW"/>
</dbReference>
<dbReference type="GO" id="GO:0008299">
    <property type="term" value="P:isoprenoid biosynthetic process"/>
    <property type="evidence" value="ECO:0007669"/>
    <property type="project" value="InterPro"/>
</dbReference>
<dbReference type="AlphaFoldDB" id="A0A3N1CQL0"/>
<dbReference type="InterPro" id="IPR008949">
    <property type="entry name" value="Isoprenoid_synthase_dom_sf"/>
</dbReference>
<dbReference type="EMBL" id="RJKE01000001">
    <property type="protein sequence ID" value="ROO83434.1"/>
    <property type="molecule type" value="Genomic_DNA"/>
</dbReference>
<evidence type="ECO:0000313" key="4">
    <source>
        <dbReference type="EMBL" id="ROO83434.1"/>
    </source>
</evidence>
<keyword evidence="2" id="KW-0460">Magnesium</keyword>
<dbReference type="SFLD" id="SFLDS00005">
    <property type="entry name" value="Isoprenoid_Synthase_Type_I"/>
    <property type="match status" value="1"/>
</dbReference>
<dbReference type="InterPro" id="IPR033749">
    <property type="entry name" value="Polyprenyl_synt_CS"/>
</dbReference>
<comment type="caution">
    <text evidence="4">The sequence shown here is derived from an EMBL/GenBank/DDBJ whole genome shotgun (WGS) entry which is preliminary data.</text>
</comment>
<protein>
    <submittedName>
        <fullName evidence="4">Geranylgeranyl diphosphate synthase type I</fullName>
    </submittedName>
</protein>
<keyword evidence="1" id="KW-0479">Metal-binding</keyword>
<dbReference type="Gene3D" id="1.10.600.10">
    <property type="entry name" value="Farnesyl Diphosphate Synthase"/>
    <property type="match status" value="1"/>
</dbReference>
<evidence type="ECO:0000256" key="1">
    <source>
        <dbReference type="ARBA" id="ARBA00022723"/>
    </source>
</evidence>
<dbReference type="PANTHER" id="PTHR12001:SF71">
    <property type="entry name" value="(2E,6E)-FARNESYL DIPHOSPHATE SYNTHASE"/>
    <property type="match status" value="1"/>
</dbReference>
<dbReference type="SUPFAM" id="SSF48576">
    <property type="entry name" value="Terpenoid synthases"/>
    <property type="match status" value="1"/>
</dbReference>
<dbReference type="RefSeq" id="WP_123662608.1">
    <property type="nucleotide sequence ID" value="NZ_RJKE01000001.1"/>
</dbReference>
<organism evidence="4 5">
    <name type="scientific">Actinocorallia herbida</name>
    <dbReference type="NCBI Taxonomy" id="58109"/>
    <lineage>
        <taxon>Bacteria</taxon>
        <taxon>Bacillati</taxon>
        <taxon>Actinomycetota</taxon>
        <taxon>Actinomycetes</taxon>
        <taxon>Streptosporangiales</taxon>
        <taxon>Thermomonosporaceae</taxon>
        <taxon>Actinocorallia</taxon>
    </lineage>
</organism>
<dbReference type="InterPro" id="IPR000092">
    <property type="entry name" value="Polyprenyl_synt"/>
</dbReference>
<dbReference type="OrthoDB" id="4497239at2"/>